<feature type="compositionally biased region" description="Polar residues" evidence="1">
    <location>
        <begin position="1"/>
        <end position="11"/>
    </location>
</feature>
<dbReference type="EMBL" id="ASGP02000003">
    <property type="protein sequence ID" value="KAH9515855.1"/>
    <property type="molecule type" value="Genomic_DNA"/>
</dbReference>
<comment type="caution">
    <text evidence="2">The sequence shown here is derived from an EMBL/GenBank/DDBJ whole genome shotgun (WGS) entry which is preliminary data.</text>
</comment>
<feature type="compositionally biased region" description="Acidic residues" evidence="1">
    <location>
        <begin position="14"/>
        <end position="25"/>
    </location>
</feature>
<reference evidence="2" key="2">
    <citation type="journal article" date="2022" name="Res Sq">
        <title>Comparative Genomics Reveals Insights into the Divergent Evolution of Astigmatic Mites and Household Pest Adaptations.</title>
        <authorList>
            <person name="Xiong Q."/>
            <person name="Wan A.T.-Y."/>
            <person name="Liu X.-Y."/>
            <person name="Fung C.S.-H."/>
            <person name="Xiao X."/>
            <person name="Malainual N."/>
            <person name="Hou J."/>
            <person name="Wang L."/>
            <person name="Wang M."/>
            <person name="Yang K."/>
            <person name="Cui Y."/>
            <person name="Leung E."/>
            <person name="Nong W."/>
            <person name="Shin S.-K."/>
            <person name="Au S."/>
            <person name="Jeong K.Y."/>
            <person name="Chew F.T."/>
            <person name="Hui J."/>
            <person name="Leung T.F."/>
            <person name="Tungtrongchitr A."/>
            <person name="Zhong N."/>
            <person name="Liu Z."/>
            <person name="Tsui S."/>
        </authorList>
    </citation>
    <scope>NUCLEOTIDE SEQUENCE</scope>
    <source>
        <strain evidence="2">Derf</strain>
        <tissue evidence="2">Whole organism</tissue>
    </source>
</reference>
<proteinExistence type="predicted"/>
<reference evidence="2" key="1">
    <citation type="submission" date="2013-05" db="EMBL/GenBank/DDBJ databases">
        <authorList>
            <person name="Yim A.K.Y."/>
            <person name="Chan T.F."/>
            <person name="Ji K.M."/>
            <person name="Liu X.Y."/>
            <person name="Zhou J.W."/>
            <person name="Li R.Q."/>
            <person name="Yang K.Y."/>
            <person name="Li J."/>
            <person name="Li M."/>
            <person name="Law P.T.W."/>
            <person name="Wu Y.L."/>
            <person name="Cai Z.L."/>
            <person name="Qin H."/>
            <person name="Bao Y."/>
            <person name="Leung R.K.K."/>
            <person name="Ng P.K.S."/>
            <person name="Zou J."/>
            <person name="Zhong X.J."/>
            <person name="Ran P.X."/>
            <person name="Zhong N.S."/>
            <person name="Liu Z.G."/>
            <person name="Tsui S.K.W."/>
        </authorList>
    </citation>
    <scope>NUCLEOTIDE SEQUENCE</scope>
    <source>
        <strain evidence="2">Derf</strain>
        <tissue evidence="2">Whole organism</tissue>
    </source>
</reference>
<evidence type="ECO:0000313" key="3">
    <source>
        <dbReference type="Proteomes" id="UP000790347"/>
    </source>
</evidence>
<feature type="region of interest" description="Disordered" evidence="1">
    <location>
        <begin position="1"/>
        <end position="28"/>
    </location>
</feature>
<evidence type="ECO:0000313" key="2">
    <source>
        <dbReference type="EMBL" id="KAH9515855.1"/>
    </source>
</evidence>
<dbReference type="AlphaFoldDB" id="A0A922I1R8"/>
<evidence type="ECO:0000256" key="1">
    <source>
        <dbReference type="SAM" id="MobiDB-lite"/>
    </source>
</evidence>
<protein>
    <submittedName>
        <fullName evidence="2">Uncharacterized protein</fullName>
    </submittedName>
</protein>
<organism evidence="2 3">
    <name type="scientific">Dermatophagoides farinae</name>
    <name type="common">American house dust mite</name>
    <dbReference type="NCBI Taxonomy" id="6954"/>
    <lineage>
        <taxon>Eukaryota</taxon>
        <taxon>Metazoa</taxon>
        <taxon>Ecdysozoa</taxon>
        <taxon>Arthropoda</taxon>
        <taxon>Chelicerata</taxon>
        <taxon>Arachnida</taxon>
        <taxon>Acari</taxon>
        <taxon>Acariformes</taxon>
        <taxon>Sarcoptiformes</taxon>
        <taxon>Astigmata</taxon>
        <taxon>Psoroptidia</taxon>
        <taxon>Analgoidea</taxon>
        <taxon>Pyroglyphidae</taxon>
        <taxon>Dermatophagoidinae</taxon>
        <taxon>Dermatophagoides</taxon>
    </lineage>
</organism>
<sequence length="147" mass="17031">MAKSNPSNLISSYDGDDDDDDDVDDGKDSANLKKNLPLINIKSDDNNNIDVLFSYLLVTCMYSFHSNRLKEFSPLLLLLCPSFLMPQRSFIFICQLFDSSSVWWLKKTKIDYLCNEFDSKNGPENEMFFHFIFLSFSSTYVDNEIPF</sequence>
<gene>
    <name evidence="2" type="ORF">DERF_006629</name>
</gene>
<keyword evidence="3" id="KW-1185">Reference proteome</keyword>
<accession>A0A922I1R8</accession>
<dbReference type="Proteomes" id="UP000790347">
    <property type="component" value="Unassembled WGS sequence"/>
</dbReference>
<name>A0A922I1R8_DERFA</name>